<reference evidence="1 2" key="1">
    <citation type="journal article" date="2018" name="Front. Plant Sci.">
        <title>Red Clover (Trifolium pratense) and Zigzag Clover (T. medium) - A Picture of Genomic Similarities and Differences.</title>
        <authorList>
            <person name="Dluhosova J."/>
            <person name="Istvanek J."/>
            <person name="Nedelnik J."/>
            <person name="Repkova J."/>
        </authorList>
    </citation>
    <scope>NUCLEOTIDE SEQUENCE [LARGE SCALE GENOMIC DNA]</scope>
    <source>
        <strain evidence="2">cv. 10/8</strain>
        <tissue evidence="1">Leaf</tissue>
    </source>
</reference>
<evidence type="ECO:0000313" key="2">
    <source>
        <dbReference type="Proteomes" id="UP000265520"/>
    </source>
</evidence>
<protein>
    <submittedName>
        <fullName evidence="1">Uncharacterized protein</fullName>
    </submittedName>
</protein>
<dbReference type="AlphaFoldDB" id="A0A392QTZ3"/>
<feature type="non-terminal residue" evidence="1">
    <location>
        <position position="1"/>
    </location>
</feature>
<evidence type="ECO:0000313" key="1">
    <source>
        <dbReference type="EMBL" id="MCI27060.1"/>
    </source>
</evidence>
<dbReference type="Proteomes" id="UP000265520">
    <property type="component" value="Unassembled WGS sequence"/>
</dbReference>
<organism evidence="1 2">
    <name type="scientific">Trifolium medium</name>
    <dbReference type="NCBI Taxonomy" id="97028"/>
    <lineage>
        <taxon>Eukaryota</taxon>
        <taxon>Viridiplantae</taxon>
        <taxon>Streptophyta</taxon>
        <taxon>Embryophyta</taxon>
        <taxon>Tracheophyta</taxon>
        <taxon>Spermatophyta</taxon>
        <taxon>Magnoliopsida</taxon>
        <taxon>eudicotyledons</taxon>
        <taxon>Gunneridae</taxon>
        <taxon>Pentapetalae</taxon>
        <taxon>rosids</taxon>
        <taxon>fabids</taxon>
        <taxon>Fabales</taxon>
        <taxon>Fabaceae</taxon>
        <taxon>Papilionoideae</taxon>
        <taxon>50 kb inversion clade</taxon>
        <taxon>NPAAA clade</taxon>
        <taxon>Hologalegina</taxon>
        <taxon>IRL clade</taxon>
        <taxon>Trifolieae</taxon>
        <taxon>Trifolium</taxon>
    </lineage>
</organism>
<keyword evidence="2" id="KW-1185">Reference proteome</keyword>
<comment type="caution">
    <text evidence="1">The sequence shown here is derived from an EMBL/GenBank/DDBJ whole genome shotgun (WGS) entry which is preliminary data.</text>
</comment>
<feature type="non-terminal residue" evidence="1">
    <location>
        <position position="149"/>
    </location>
</feature>
<sequence>VSKTFTPTSGKKSSYVQRISQECYIDEDSVPSNKVRDMKETQRLLARIMFGSFFPREGRTDQLSWDHRHFIYFLTVGRKTNLGAYIFNHLCKSIRSAQNPLKKTPQIAYPRLLSGIFYQCALTDSIERGQAWDLLEEQRASFINGKTLV</sequence>
<dbReference type="EMBL" id="LXQA010157148">
    <property type="protein sequence ID" value="MCI27060.1"/>
    <property type="molecule type" value="Genomic_DNA"/>
</dbReference>
<proteinExistence type="predicted"/>
<name>A0A392QTZ3_9FABA</name>
<accession>A0A392QTZ3</accession>